<protein>
    <submittedName>
        <fullName evidence="2">Uncharacterized protein</fullName>
    </submittedName>
</protein>
<reference evidence="2 3" key="1">
    <citation type="submission" date="2024-02" db="EMBL/GenBank/DDBJ databases">
        <authorList>
            <person name="Chen Y."/>
            <person name="Shah S."/>
            <person name="Dougan E. K."/>
            <person name="Thang M."/>
            <person name="Chan C."/>
        </authorList>
    </citation>
    <scope>NUCLEOTIDE SEQUENCE [LARGE SCALE GENOMIC DNA]</scope>
</reference>
<feature type="compositionally biased region" description="Acidic residues" evidence="1">
    <location>
        <begin position="269"/>
        <end position="281"/>
    </location>
</feature>
<dbReference type="InterPro" id="IPR016024">
    <property type="entry name" value="ARM-type_fold"/>
</dbReference>
<proteinExistence type="predicted"/>
<evidence type="ECO:0000313" key="3">
    <source>
        <dbReference type="Proteomes" id="UP001642464"/>
    </source>
</evidence>
<feature type="region of interest" description="Disordered" evidence="1">
    <location>
        <begin position="177"/>
        <end position="217"/>
    </location>
</feature>
<evidence type="ECO:0000256" key="1">
    <source>
        <dbReference type="SAM" id="MobiDB-lite"/>
    </source>
</evidence>
<feature type="region of interest" description="Disordered" evidence="1">
    <location>
        <begin position="269"/>
        <end position="323"/>
    </location>
</feature>
<feature type="region of interest" description="Disordered" evidence="1">
    <location>
        <begin position="1"/>
        <end position="52"/>
    </location>
</feature>
<dbReference type="SUPFAM" id="SSF48371">
    <property type="entry name" value="ARM repeat"/>
    <property type="match status" value="1"/>
</dbReference>
<feature type="compositionally biased region" description="Low complexity" evidence="1">
    <location>
        <begin position="188"/>
        <end position="207"/>
    </location>
</feature>
<feature type="compositionally biased region" description="Low complexity" evidence="1">
    <location>
        <begin position="26"/>
        <end position="41"/>
    </location>
</feature>
<gene>
    <name evidence="2" type="ORF">SCF082_LOCUS50357</name>
</gene>
<keyword evidence="3" id="KW-1185">Reference proteome</keyword>
<comment type="caution">
    <text evidence="2">The sequence shown here is derived from an EMBL/GenBank/DDBJ whole genome shotgun (WGS) entry which is preliminary data.</text>
</comment>
<evidence type="ECO:0000313" key="2">
    <source>
        <dbReference type="EMBL" id="CAK9108255.1"/>
    </source>
</evidence>
<sequence length="575" mass="63022">MAARQKLQVPGGSAPLSRNSSKKLTRSGSKLGKASKSSSRLPQEPALPGGWQTSTDRLRFLQKLDRHGPYRENERLERLEALMELRAHALRYQNCWHLWKDEEVRDCLLDALEAPDPERGKSLYVEEGPPPNHPSVRTAAFGILVQLALDEAVREEMAQHELLRASVVEALRPEMKEDTVSGASLEGSPTASNPASPASSRPMSPTSVGSPTSAEDETVEIEMGTPIPAQSRAQQLLAMLLPSRVCAKVLQRAAPDDEDEDEDFIWMEESEEEEEMEDDPVLDPTKDPTGEMSSDLGQMDSVDKAEAQPEAPAEAEGGAESEADPDALLAEVEDILTAKKPSSGEDLLDALVTAACPDAEQLLQLDSLPPWRPGAALARRLDSLWTLAATRDNAESGQLCRFERVKEALLFGADVTQPDCVRISALGALTALMARNENKQSMWQDPEVQKVLVSGAADQIFAPSSEVSQHQLRPQATELRLQALLGLSTLAECDELRPEIWQDQRLVASLQDAVEKPGPLRPIALQVLQHLSQSWENREDMIKAEIPKLIGAALPEVDKRMARACEITRDRLLAA</sequence>
<organism evidence="2 3">
    <name type="scientific">Durusdinium trenchii</name>
    <dbReference type="NCBI Taxonomy" id="1381693"/>
    <lineage>
        <taxon>Eukaryota</taxon>
        <taxon>Sar</taxon>
        <taxon>Alveolata</taxon>
        <taxon>Dinophyceae</taxon>
        <taxon>Suessiales</taxon>
        <taxon>Symbiodiniaceae</taxon>
        <taxon>Durusdinium</taxon>
    </lineage>
</organism>
<dbReference type="EMBL" id="CAXAMM010043051">
    <property type="protein sequence ID" value="CAK9108255.1"/>
    <property type="molecule type" value="Genomic_DNA"/>
</dbReference>
<accession>A0ABP0S7H2</accession>
<name>A0ABP0S7H2_9DINO</name>
<dbReference type="Proteomes" id="UP001642464">
    <property type="component" value="Unassembled WGS sequence"/>
</dbReference>